<reference evidence="2" key="1">
    <citation type="submission" date="2012-11" db="EMBL/GenBank/DDBJ databases">
        <authorList>
            <person name="Lucero-Rivera Y.E."/>
            <person name="Tovar-Ramirez D."/>
        </authorList>
    </citation>
    <scope>NUCLEOTIDE SEQUENCE [LARGE SCALE GENOMIC DNA]</scope>
    <source>
        <strain evidence="2">Araruama</strain>
    </source>
</reference>
<proteinExistence type="predicted"/>
<accession>A0A1V1NR06</accession>
<dbReference type="EMBL" id="ATBP01003340">
    <property type="protein sequence ID" value="ETR64995.1"/>
    <property type="molecule type" value="Genomic_DNA"/>
</dbReference>
<evidence type="ECO:0000313" key="1">
    <source>
        <dbReference type="EMBL" id="ETR64995.1"/>
    </source>
</evidence>
<organism evidence="1 2">
    <name type="scientific">Candidatus Magnetoglobus multicellularis str. Araruama</name>
    <dbReference type="NCBI Taxonomy" id="890399"/>
    <lineage>
        <taxon>Bacteria</taxon>
        <taxon>Pseudomonadati</taxon>
        <taxon>Thermodesulfobacteriota</taxon>
        <taxon>Desulfobacteria</taxon>
        <taxon>Desulfobacterales</taxon>
        <taxon>Desulfobacteraceae</taxon>
        <taxon>Candidatus Magnetoglobus</taxon>
    </lineage>
</organism>
<dbReference type="Proteomes" id="UP000189670">
    <property type="component" value="Unassembled WGS sequence"/>
</dbReference>
<protein>
    <recommendedName>
        <fullName evidence="3">RapA2 cadherin-like domain-containing protein</fullName>
    </recommendedName>
</protein>
<evidence type="ECO:0000313" key="2">
    <source>
        <dbReference type="Proteomes" id="UP000189670"/>
    </source>
</evidence>
<dbReference type="AlphaFoldDB" id="A0A1V1NR06"/>
<comment type="caution">
    <text evidence="1">The sequence shown here is derived from an EMBL/GenBank/DDBJ whole genome shotgun (WGS) entry which is preliminary data.</text>
</comment>
<gene>
    <name evidence="1" type="ORF">OMM_14989</name>
</gene>
<sequence length="97" mass="10573">MANSVSTLNEDVGSEAVFITVTDGQEFAYTQFTLTVINIDDNPYVANAITVADQQEDASNYDIDLTNVFSDVDNDDTQITKTIVSNSDEAIIISDNQ</sequence>
<evidence type="ECO:0008006" key="3">
    <source>
        <dbReference type="Google" id="ProtNLM"/>
    </source>
</evidence>
<name>A0A1V1NR06_9BACT</name>